<dbReference type="EMBL" id="CP042914">
    <property type="protein sequence ID" value="QEG41926.1"/>
    <property type="molecule type" value="Genomic_DNA"/>
</dbReference>
<sequence length="104" mass="11305">MQRFPWLYLSSPQCPDAPGRLNLPGRNLPPLGLRSAVSLPGYVLRDGEATATALVLEDSLLTPVCPSSLARRRPAPAASGIVTTDAWNLCRFHSNPQLLRKSEI</sequence>
<dbReference type="KEGG" id="rul:UC8_39540"/>
<protein>
    <submittedName>
        <fullName evidence="1">Uncharacterized protein</fullName>
    </submittedName>
</protein>
<evidence type="ECO:0000313" key="2">
    <source>
        <dbReference type="Proteomes" id="UP000325286"/>
    </source>
</evidence>
<dbReference type="AlphaFoldDB" id="A0A5B9QXV6"/>
<evidence type="ECO:0000313" key="1">
    <source>
        <dbReference type="EMBL" id="QEG41926.1"/>
    </source>
</evidence>
<dbReference type="Proteomes" id="UP000325286">
    <property type="component" value="Chromosome"/>
</dbReference>
<name>A0A5B9QXV6_9BACT</name>
<gene>
    <name evidence="1" type="ORF">UC8_39540</name>
</gene>
<organism evidence="1 2">
    <name type="scientific">Roseimaritima ulvae</name>
    <dbReference type="NCBI Taxonomy" id="980254"/>
    <lineage>
        <taxon>Bacteria</taxon>
        <taxon>Pseudomonadati</taxon>
        <taxon>Planctomycetota</taxon>
        <taxon>Planctomycetia</taxon>
        <taxon>Pirellulales</taxon>
        <taxon>Pirellulaceae</taxon>
        <taxon>Roseimaritima</taxon>
    </lineage>
</organism>
<proteinExistence type="predicted"/>
<accession>A0A5B9QXV6</accession>
<keyword evidence="2" id="KW-1185">Reference proteome</keyword>
<reference evidence="1 2" key="1">
    <citation type="submission" date="2019-08" db="EMBL/GenBank/DDBJ databases">
        <title>Deep-cultivation of Planctomycetes and their phenomic and genomic characterization uncovers novel biology.</title>
        <authorList>
            <person name="Wiegand S."/>
            <person name="Jogler M."/>
            <person name="Boedeker C."/>
            <person name="Pinto D."/>
            <person name="Vollmers J."/>
            <person name="Rivas-Marin E."/>
            <person name="Kohn T."/>
            <person name="Peeters S.H."/>
            <person name="Heuer A."/>
            <person name="Rast P."/>
            <person name="Oberbeckmann S."/>
            <person name="Bunk B."/>
            <person name="Jeske O."/>
            <person name="Meyerdierks A."/>
            <person name="Storesund J.E."/>
            <person name="Kallscheuer N."/>
            <person name="Luecker S."/>
            <person name="Lage O.M."/>
            <person name="Pohl T."/>
            <person name="Merkel B.J."/>
            <person name="Hornburger P."/>
            <person name="Mueller R.-W."/>
            <person name="Bruemmer F."/>
            <person name="Labrenz M."/>
            <person name="Spormann A.M."/>
            <person name="Op den Camp H."/>
            <person name="Overmann J."/>
            <person name="Amann R."/>
            <person name="Jetten M.S.M."/>
            <person name="Mascher T."/>
            <person name="Medema M.H."/>
            <person name="Devos D.P."/>
            <person name="Kaster A.-K."/>
            <person name="Ovreas L."/>
            <person name="Rohde M."/>
            <person name="Galperin M.Y."/>
            <person name="Jogler C."/>
        </authorList>
    </citation>
    <scope>NUCLEOTIDE SEQUENCE [LARGE SCALE GENOMIC DNA]</scope>
    <source>
        <strain evidence="1 2">UC8</strain>
    </source>
</reference>